<organism evidence="3 4">
    <name type="scientific">Nonomuraea purpurea</name>
    <dbReference type="NCBI Taxonomy" id="1849276"/>
    <lineage>
        <taxon>Bacteria</taxon>
        <taxon>Bacillati</taxon>
        <taxon>Actinomycetota</taxon>
        <taxon>Actinomycetes</taxon>
        <taxon>Streptosporangiales</taxon>
        <taxon>Streptosporangiaceae</taxon>
        <taxon>Nonomuraea</taxon>
    </lineage>
</organism>
<dbReference type="PROSITE" id="PS00786">
    <property type="entry name" value="5_NUCLEOTIDASE_2"/>
    <property type="match status" value="1"/>
</dbReference>
<dbReference type="InterPro" id="IPR006146">
    <property type="entry name" value="5'-Nucleotdase_CS"/>
</dbReference>
<name>A0ABV8GV20_9ACTN</name>
<dbReference type="InterPro" id="IPR006179">
    <property type="entry name" value="5_nucleotidase/apyrase"/>
</dbReference>
<gene>
    <name evidence="3" type="ORF">ACFOY2_53410</name>
</gene>
<evidence type="ECO:0000259" key="2">
    <source>
        <dbReference type="Pfam" id="PF02872"/>
    </source>
</evidence>
<dbReference type="RefSeq" id="WP_379535888.1">
    <property type="nucleotide sequence ID" value="NZ_JBHSBI010000056.1"/>
</dbReference>
<accession>A0ABV8GV20</accession>
<dbReference type="SUPFAM" id="SSF56300">
    <property type="entry name" value="Metallo-dependent phosphatases"/>
    <property type="match status" value="1"/>
</dbReference>
<dbReference type="SUPFAM" id="SSF55816">
    <property type="entry name" value="5'-nucleotidase (syn. UDP-sugar hydrolase), C-terminal domain"/>
    <property type="match status" value="1"/>
</dbReference>
<feature type="domain" description="5'-Nucleotidase C-terminal" evidence="2">
    <location>
        <begin position="383"/>
        <end position="566"/>
    </location>
</feature>
<reference evidence="4" key="1">
    <citation type="journal article" date="2019" name="Int. J. Syst. Evol. Microbiol.">
        <title>The Global Catalogue of Microorganisms (GCM) 10K type strain sequencing project: providing services to taxonomists for standard genome sequencing and annotation.</title>
        <authorList>
            <consortium name="The Broad Institute Genomics Platform"/>
            <consortium name="The Broad Institute Genome Sequencing Center for Infectious Disease"/>
            <person name="Wu L."/>
            <person name="Ma J."/>
        </authorList>
    </citation>
    <scope>NUCLEOTIDE SEQUENCE [LARGE SCALE GENOMIC DNA]</scope>
    <source>
        <strain evidence="4">TBRC 1276</strain>
    </source>
</reference>
<feature type="chain" id="PRO_5044952805" evidence="1">
    <location>
        <begin position="31"/>
        <end position="612"/>
    </location>
</feature>
<comment type="caution">
    <text evidence="3">The sequence shown here is derived from an EMBL/GenBank/DDBJ whole genome shotgun (WGS) entry which is preliminary data.</text>
</comment>
<dbReference type="EMBL" id="JBHSBI010000056">
    <property type="protein sequence ID" value="MFC4016094.1"/>
    <property type="molecule type" value="Genomic_DNA"/>
</dbReference>
<dbReference type="InterPro" id="IPR036907">
    <property type="entry name" value="5'-Nucleotdase_C_sf"/>
</dbReference>
<comment type="similarity">
    <text evidence="1">Belongs to the 5'-nucleotidase family.</text>
</comment>
<evidence type="ECO:0000313" key="3">
    <source>
        <dbReference type="EMBL" id="MFC4016094.1"/>
    </source>
</evidence>
<proteinExistence type="inferred from homology"/>
<dbReference type="PANTHER" id="PTHR11575">
    <property type="entry name" value="5'-NUCLEOTIDASE-RELATED"/>
    <property type="match status" value="1"/>
</dbReference>
<evidence type="ECO:0000313" key="4">
    <source>
        <dbReference type="Proteomes" id="UP001595851"/>
    </source>
</evidence>
<feature type="signal peptide" evidence="1">
    <location>
        <begin position="1"/>
        <end position="30"/>
    </location>
</feature>
<keyword evidence="4" id="KW-1185">Reference proteome</keyword>
<protein>
    <submittedName>
        <fullName evidence="3">Bifunctional metallophosphatase/5'-nucleotidase</fullName>
    </submittedName>
</protein>
<keyword evidence="1" id="KW-0378">Hydrolase</keyword>
<sequence length="612" mass="64457">MTFIRSRRTPLLAAAVALTLMGPLVTSASAGSGFASAQPEFTMTILHNNDGESHLISAPDQPNYGGVARFTTLMKQLERSATSGKPNPWIAEKRGALLLSSGDNYLAGPEFAASLKKGVPYYDALALKEVGYDATAIGNHEFDLGPDVLANFIKSFGKDAPPFVSANLDFKAEKNLQALVKKGTIVSSTTAKERGEQIGIVGVTTPLLPAIASPRKVKVLQNVAPLVQAEVDALTKRGIDKIVLIGHLQGLSADRALVPMLKNVDVVIAGGGNELLANDDTPLVPGDEISTDPKTGEKLRYPLYVKDKDGADVPIATTAGDYKYVGRMIVNFDGDGKVINVDSTSGLVRVSGVGADAVKPDNQVQKTVVKPVQKHLDALEDRVIAKSEVALEGRRDPGVRTKETNLGDLLADALLAAGKKRAANYGVTAPDVALQNGGGIRNNSLIPAGNVSELDTYTVAPFSNFVAVVPNVPRKQFKEIMENSVSGLPAADGRFAQVAGFTFVYDPKGTAQKVTDDGTVTAPGTRIKSIKLDDGTEIVKNGKVIAGGTISLATNDFTARGGDQYPFRGLDLTSVGITYQQALATFITDDLKGKITKAAYPVSGTGRITTTS</sequence>
<keyword evidence="1" id="KW-0732">Signal</keyword>
<evidence type="ECO:0000256" key="1">
    <source>
        <dbReference type="RuleBase" id="RU362119"/>
    </source>
</evidence>
<dbReference type="PANTHER" id="PTHR11575:SF24">
    <property type="entry name" value="5'-NUCLEOTIDASE"/>
    <property type="match status" value="1"/>
</dbReference>
<keyword evidence="1" id="KW-0547">Nucleotide-binding</keyword>
<dbReference type="Pfam" id="PF02872">
    <property type="entry name" value="5_nucleotid_C"/>
    <property type="match status" value="1"/>
</dbReference>
<dbReference type="Gene3D" id="3.90.780.10">
    <property type="entry name" value="5'-Nucleotidase, C-terminal domain"/>
    <property type="match status" value="1"/>
</dbReference>
<dbReference type="InterPro" id="IPR029052">
    <property type="entry name" value="Metallo-depent_PP-like"/>
</dbReference>
<dbReference type="InterPro" id="IPR008334">
    <property type="entry name" value="5'-Nucleotdase_C"/>
</dbReference>
<dbReference type="Proteomes" id="UP001595851">
    <property type="component" value="Unassembled WGS sequence"/>
</dbReference>
<dbReference type="PRINTS" id="PR01607">
    <property type="entry name" value="APYRASEFAMLY"/>
</dbReference>
<dbReference type="Gene3D" id="3.60.21.10">
    <property type="match status" value="1"/>
</dbReference>